<comment type="caution">
    <text evidence="3">The sequence shown here is derived from an EMBL/GenBank/DDBJ whole genome shotgun (WGS) entry which is preliminary data.</text>
</comment>
<dbReference type="AlphaFoldDB" id="A0A1V4KNS3"/>
<dbReference type="PANTHER" id="PTHR16247:SF0">
    <property type="entry name" value="RIKEN CDNA 9430015G10 GENE"/>
    <property type="match status" value="1"/>
</dbReference>
<proteinExistence type="predicted"/>
<reference evidence="3 4" key="1">
    <citation type="submission" date="2016-02" db="EMBL/GenBank/DDBJ databases">
        <title>Band-tailed pigeon sequencing and assembly.</title>
        <authorList>
            <person name="Soares A.E."/>
            <person name="Novak B.J."/>
            <person name="Rice E.S."/>
            <person name="O'Connell B."/>
            <person name="Chang D."/>
            <person name="Weber S."/>
            <person name="Shapiro B."/>
        </authorList>
    </citation>
    <scope>NUCLEOTIDE SEQUENCE [LARGE SCALE GENOMIC DNA]</scope>
    <source>
        <strain evidence="3">BTP2013</strain>
        <tissue evidence="3">Blood</tissue>
    </source>
</reference>
<evidence type="ECO:0000256" key="2">
    <source>
        <dbReference type="SAM" id="Phobius"/>
    </source>
</evidence>
<dbReference type="STRING" id="372326.A0A1V4KNS3"/>
<dbReference type="InterPro" id="IPR027888">
    <property type="entry name" value="DUF4501"/>
</dbReference>
<dbReference type="EMBL" id="LSYS01002427">
    <property type="protein sequence ID" value="OPJ86100.1"/>
    <property type="molecule type" value="Genomic_DNA"/>
</dbReference>
<name>A0A1V4KNS3_PATFA</name>
<feature type="region of interest" description="Disordered" evidence="1">
    <location>
        <begin position="1"/>
        <end position="23"/>
    </location>
</feature>
<sequence>MCLPGRAQRVPPGGVGVEGEPGTVPPSPLVQHFKSPVRVTACCSCSIDEKSAVNQAPQALRCRVLVRASEGADPGCGTVSAWPTLEQTDKALCFLATTGCQKPAAGGEILNVSNLYLEPSPASFLAMEVLCVLLLTRLVAEVASKSTETLVSETECCVDMLDSNSSCPVTNQCSPGDAAYDSRMLFLHGCYRRWNEDGSSSCIKCKNETLPVSSVYNLTECRSTGIRGMNFQMNISTVTPFMQNVGGPGVAVSLILGTFFISLFLILSVAFFFYLKRANKLPNIFYRRNKASVLQPSETASMIPPPASSVRKPRYVRRERSLVTSASAAMIPPSETRVSNV</sequence>
<evidence type="ECO:0000313" key="4">
    <source>
        <dbReference type="Proteomes" id="UP000190648"/>
    </source>
</evidence>
<feature type="transmembrane region" description="Helical" evidence="2">
    <location>
        <begin position="250"/>
        <end position="275"/>
    </location>
</feature>
<accession>A0A1V4KNS3</accession>
<gene>
    <name evidence="3" type="ORF">AV530_011286</name>
</gene>
<keyword evidence="4" id="KW-1185">Reference proteome</keyword>
<dbReference type="PANTHER" id="PTHR16247">
    <property type="entry name" value="RIKEN CDNA 9430015G10 GENE"/>
    <property type="match status" value="1"/>
</dbReference>
<protein>
    <submittedName>
        <fullName evidence="3">Uncharacterized protein</fullName>
    </submittedName>
</protein>
<keyword evidence="2" id="KW-0812">Transmembrane</keyword>
<dbReference type="Proteomes" id="UP000190648">
    <property type="component" value="Unassembled WGS sequence"/>
</dbReference>
<organism evidence="3 4">
    <name type="scientific">Patagioenas fasciata monilis</name>
    <dbReference type="NCBI Taxonomy" id="372326"/>
    <lineage>
        <taxon>Eukaryota</taxon>
        <taxon>Metazoa</taxon>
        <taxon>Chordata</taxon>
        <taxon>Craniata</taxon>
        <taxon>Vertebrata</taxon>
        <taxon>Euteleostomi</taxon>
        <taxon>Archelosauria</taxon>
        <taxon>Archosauria</taxon>
        <taxon>Dinosauria</taxon>
        <taxon>Saurischia</taxon>
        <taxon>Theropoda</taxon>
        <taxon>Coelurosauria</taxon>
        <taxon>Aves</taxon>
        <taxon>Neognathae</taxon>
        <taxon>Neoaves</taxon>
        <taxon>Columbimorphae</taxon>
        <taxon>Columbiformes</taxon>
        <taxon>Columbidae</taxon>
        <taxon>Patagioenas</taxon>
    </lineage>
</organism>
<dbReference type="Pfam" id="PF14946">
    <property type="entry name" value="DUF4501"/>
    <property type="match status" value="1"/>
</dbReference>
<keyword evidence="2" id="KW-1133">Transmembrane helix</keyword>
<evidence type="ECO:0000256" key="1">
    <source>
        <dbReference type="SAM" id="MobiDB-lite"/>
    </source>
</evidence>
<evidence type="ECO:0000313" key="3">
    <source>
        <dbReference type="EMBL" id="OPJ86100.1"/>
    </source>
</evidence>
<keyword evidence="2" id="KW-0472">Membrane</keyword>
<dbReference type="OrthoDB" id="9895472at2759"/>